<dbReference type="EMBL" id="LFIW01000751">
    <property type="protein sequence ID" value="KZL84936.1"/>
    <property type="molecule type" value="Genomic_DNA"/>
</dbReference>
<comment type="caution">
    <text evidence="1">The sequence shown here is derived from an EMBL/GenBank/DDBJ whole genome shotgun (WGS) entry which is preliminary data.</text>
</comment>
<sequence>LSTTMIPLKSSDSITAFLRTQSNIIAYSRLIQMISLALYSQGAFKTHVPGTLRQVRSQALRVKSSSSKQVLGVTISKVAVAIKRALAKVLF</sequence>
<dbReference type="AlphaFoldDB" id="A0A167EBS2"/>
<reference evidence="1 2" key="1">
    <citation type="submission" date="2015-06" db="EMBL/GenBank/DDBJ databases">
        <title>Survival trade-offs in plant roots during colonization by closely related pathogenic and mutualistic fungi.</title>
        <authorList>
            <person name="Hacquard S."/>
            <person name="Kracher B."/>
            <person name="Hiruma K."/>
            <person name="Weinman A."/>
            <person name="Muench P."/>
            <person name="Garrido Oter R."/>
            <person name="Ver Loren van Themaat E."/>
            <person name="Dallerey J.-F."/>
            <person name="Damm U."/>
            <person name="Henrissat B."/>
            <person name="Lespinet O."/>
            <person name="Thon M."/>
            <person name="Kemen E."/>
            <person name="McHardy A.C."/>
            <person name="Schulze-Lefert P."/>
            <person name="O'Connell R.J."/>
        </authorList>
    </citation>
    <scope>NUCLEOTIDE SEQUENCE [LARGE SCALE GENOMIC DNA]</scope>
    <source>
        <strain evidence="1 2">MAFF 238704</strain>
    </source>
</reference>
<accession>A0A167EBS2</accession>
<proteinExistence type="predicted"/>
<feature type="non-terminal residue" evidence="1">
    <location>
        <position position="1"/>
    </location>
</feature>
<keyword evidence="2" id="KW-1185">Reference proteome</keyword>
<organism evidence="1 2">
    <name type="scientific">Colletotrichum incanum</name>
    <name type="common">Soybean anthracnose fungus</name>
    <dbReference type="NCBI Taxonomy" id="1573173"/>
    <lineage>
        <taxon>Eukaryota</taxon>
        <taxon>Fungi</taxon>
        <taxon>Dikarya</taxon>
        <taxon>Ascomycota</taxon>
        <taxon>Pezizomycotina</taxon>
        <taxon>Sordariomycetes</taxon>
        <taxon>Hypocreomycetidae</taxon>
        <taxon>Glomerellales</taxon>
        <taxon>Glomerellaceae</taxon>
        <taxon>Colletotrichum</taxon>
        <taxon>Colletotrichum spaethianum species complex</taxon>
    </lineage>
</organism>
<gene>
    <name evidence="1" type="ORF">CI238_12271</name>
</gene>
<evidence type="ECO:0000313" key="1">
    <source>
        <dbReference type="EMBL" id="KZL84936.1"/>
    </source>
</evidence>
<dbReference type="Proteomes" id="UP000076584">
    <property type="component" value="Unassembled WGS sequence"/>
</dbReference>
<name>A0A167EBS2_COLIC</name>
<evidence type="ECO:0000313" key="2">
    <source>
        <dbReference type="Proteomes" id="UP000076584"/>
    </source>
</evidence>
<protein>
    <submittedName>
        <fullName evidence="1">Uncharacterized protein</fullName>
    </submittedName>
</protein>